<accession>S5ALP9</accession>
<gene>
    <name evidence="2" type="ORF">I633_21946</name>
</gene>
<name>S5ALP9_9ALTE</name>
<proteinExistence type="predicted"/>
<organism evidence="2 3">
    <name type="scientific">Alteromonas mediterranea 615</name>
    <dbReference type="NCBI Taxonomy" id="1300253"/>
    <lineage>
        <taxon>Bacteria</taxon>
        <taxon>Pseudomonadati</taxon>
        <taxon>Pseudomonadota</taxon>
        <taxon>Gammaproteobacteria</taxon>
        <taxon>Alteromonadales</taxon>
        <taxon>Alteromonadaceae</taxon>
        <taxon>Alteromonas/Salinimonas group</taxon>
        <taxon>Alteromonas</taxon>
    </lineage>
</organism>
<reference evidence="2 3" key="1">
    <citation type="journal article" date="2013" name="Genome Biol. Evol.">
        <title>Genomic Diversity of "Deep Ecotype" Alteromonas macleodii Isolates: Evidence for Pan-Mediterranean Clonal Frames.</title>
        <authorList>
            <person name="Lopez-Perez M."/>
            <person name="Gonzaga A."/>
            <person name="Rodriguez-Valera F."/>
        </authorList>
    </citation>
    <scope>NUCLEOTIDE SEQUENCE [LARGE SCALE GENOMIC DNA]</scope>
    <source>
        <strain evidence="3">'English Channel 615'</strain>
        <plasmid evidence="3">Plasmid</plasmid>
    </source>
</reference>
<dbReference type="Proteomes" id="UP000014909">
    <property type="component" value="Plasmid unnamed"/>
</dbReference>
<dbReference type="Pfam" id="PF04480">
    <property type="entry name" value="DUF559"/>
    <property type="match status" value="1"/>
</dbReference>
<geneLocation type="plasmid" evidence="2">
    <name>unnamed</name>
</geneLocation>
<evidence type="ECO:0000313" key="3">
    <source>
        <dbReference type="Proteomes" id="UP000014909"/>
    </source>
</evidence>
<dbReference type="SUPFAM" id="SSF52980">
    <property type="entry name" value="Restriction endonuclease-like"/>
    <property type="match status" value="1"/>
</dbReference>
<dbReference type="BioCyc" id="AMAC1300253:G12YX-3463-MONOMER"/>
<dbReference type="Gene3D" id="3.40.960.10">
    <property type="entry name" value="VSR Endonuclease"/>
    <property type="match status" value="1"/>
</dbReference>
<sequence>MWFVFAILLLSGLSMRIKSPNDLEGLGLHARKQIEAVLNSSKKSVNGNLLPNNKSQSKTLTASEPKFCEWPSKNPAVWLHIALEKEFKSYWEGGDFVCEMMLPNSPKNWRYDFCLISSRILIEFDGYGFHRTKKAFLNDRDKERFAQTNGWVVFRFTNTMVRENIESLVCDIRTLHELRGRHEFSHIERVGKTFCRFVDVE</sequence>
<dbReference type="PATRIC" id="fig|1300253.3.peg.4577"/>
<evidence type="ECO:0000259" key="1">
    <source>
        <dbReference type="Pfam" id="PF04480"/>
    </source>
</evidence>
<dbReference type="InterPro" id="IPR011335">
    <property type="entry name" value="Restrct_endonuc-II-like"/>
</dbReference>
<keyword evidence="2" id="KW-0614">Plasmid</keyword>
<dbReference type="HOGENOM" id="CLU_1358097_0_0_6"/>
<dbReference type="KEGG" id="amh:I633_21946"/>
<protein>
    <recommendedName>
        <fullName evidence="1">DUF559 domain-containing protein</fullName>
    </recommendedName>
</protein>
<dbReference type="InterPro" id="IPR007569">
    <property type="entry name" value="DUF559"/>
</dbReference>
<evidence type="ECO:0000313" key="2">
    <source>
        <dbReference type="EMBL" id="AGP79816.1"/>
    </source>
</evidence>
<dbReference type="EMBL" id="CP004847">
    <property type="protein sequence ID" value="AGP79816.1"/>
    <property type="molecule type" value="Genomic_DNA"/>
</dbReference>
<feature type="domain" description="DUF559" evidence="1">
    <location>
        <begin position="111"/>
        <end position="173"/>
    </location>
</feature>
<dbReference type="AlphaFoldDB" id="S5ALP9"/>